<gene>
    <name evidence="1" type="ORF">NCTC12993_04049</name>
</gene>
<keyword evidence="2" id="KW-1185">Reference proteome</keyword>
<dbReference type="Proteomes" id="UP000401081">
    <property type="component" value="Unassembled WGS sequence"/>
</dbReference>
<organism evidence="1 2">
    <name type="scientific">Kluyvera cryocrescens</name>
    <name type="common">Kluyvera citrophila</name>
    <dbReference type="NCBI Taxonomy" id="580"/>
    <lineage>
        <taxon>Bacteria</taxon>
        <taxon>Pseudomonadati</taxon>
        <taxon>Pseudomonadota</taxon>
        <taxon>Gammaproteobacteria</taxon>
        <taxon>Enterobacterales</taxon>
        <taxon>Enterobacteriaceae</taxon>
        <taxon>Kluyvera</taxon>
    </lineage>
</organism>
<evidence type="ECO:0000313" key="2">
    <source>
        <dbReference type="Proteomes" id="UP000401081"/>
    </source>
</evidence>
<protein>
    <submittedName>
        <fullName evidence="1">Uncharacterized protein</fullName>
    </submittedName>
</protein>
<reference evidence="1 2" key="1">
    <citation type="submission" date="2019-03" db="EMBL/GenBank/DDBJ databases">
        <authorList>
            <consortium name="Pathogen Informatics"/>
        </authorList>
    </citation>
    <scope>NUCLEOTIDE SEQUENCE [LARGE SCALE GENOMIC DNA]</scope>
    <source>
        <strain evidence="1 2">NCTC12993</strain>
    </source>
</reference>
<evidence type="ECO:0000313" key="1">
    <source>
        <dbReference type="EMBL" id="VFS68537.1"/>
    </source>
</evidence>
<name>A0A485B437_KLUCR</name>
<dbReference type="AlphaFoldDB" id="A0A485B437"/>
<dbReference type="EMBL" id="CAADJD010000020">
    <property type="protein sequence ID" value="VFS68537.1"/>
    <property type="molecule type" value="Genomic_DNA"/>
</dbReference>
<accession>A0A485B437</accession>
<sequence length="45" mass="4976">MQEEGADGKQRQAINRIQVMCVSTRFMVNSGRRGALAVAGRNRVL</sequence>
<proteinExistence type="predicted"/>